<reference evidence="2" key="1">
    <citation type="submission" date="2019-08" db="EMBL/GenBank/DDBJ databases">
        <authorList>
            <person name="Kucharzyk K."/>
            <person name="Murdoch R.W."/>
            <person name="Higgins S."/>
            <person name="Loffler F."/>
        </authorList>
    </citation>
    <scope>NUCLEOTIDE SEQUENCE</scope>
</reference>
<dbReference type="EMBL" id="VSSQ01135191">
    <property type="protein sequence ID" value="MPN60218.1"/>
    <property type="molecule type" value="Genomic_DNA"/>
</dbReference>
<evidence type="ECO:0000256" key="1">
    <source>
        <dbReference type="SAM" id="MobiDB-lite"/>
    </source>
</evidence>
<feature type="compositionally biased region" description="Polar residues" evidence="1">
    <location>
        <begin position="67"/>
        <end position="83"/>
    </location>
</feature>
<sequence>MAERCRLGIPVELTGAFGVGIESVLGASVVKAQWVLWAIRHGERSFLVFVVGEQGLCRCRPVVGQKTPGNENETSQADNCRQQKQAHPRRQILAACAMAPAGPGCLLPTPPAGRRIFFRSLPLRKGGSDVRRLPVR</sequence>
<name>A0A645J979_9ZZZZ</name>
<protein>
    <submittedName>
        <fullName evidence="2">Uncharacterized protein</fullName>
    </submittedName>
</protein>
<comment type="caution">
    <text evidence="2">The sequence shown here is derived from an EMBL/GenBank/DDBJ whole genome shotgun (WGS) entry which is preliminary data.</text>
</comment>
<feature type="region of interest" description="Disordered" evidence="1">
    <location>
        <begin position="64"/>
        <end position="86"/>
    </location>
</feature>
<organism evidence="2">
    <name type="scientific">bioreactor metagenome</name>
    <dbReference type="NCBI Taxonomy" id="1076179"/>
    <lineage>
        <taxon>unclassified sequences</taxon>
        <taxon>metagenomes</taxon>
        <taxon>ecological metagenomes</taxon>
    </lineage>
</organism>
<proteinExistence type="predicted"/>
<gene>
    <name evidence="2" type="ORF">SDC9_207943</name>
</gene>
<evidence type="ECO:0000313" key="2">
    <source>
        <dbReference type="EMBL" id="MPN60218.1"/>
    </source>
</evidence>
<accession>A0A645J979</accession>
<dbReference type="AlphaFoldDB" id="A0A645J979"/>